<dbReference type="SUPFAM" id="SSF52091">
    <property type="entry name" value="SpoIIaa-like"/>
    <property type="match status" value="1"/>
</dbReference>
<evidence type="ECO:0000256" key="6">
    <source>
        <dbReference type="SAM" id="Phobius"/>
    </source>
</evidence>
<evidence type="ECO:0000256" key="3">
    <source>
        <dbReference type="ARBA" id="ARBA00022989"/>
    </source>
</evidence>
<evidence type="ECO:0000259" key="7">
    <source>
        <dbReference type="PROSITE" id="PS50801"/>
    </source>
</evidence>
<keyword evidence="2 6" id="KW-0812">Transmembrane</keyword>
<dbReference type="InterPro" id="IPR036513">
    <property type="entry name" value="STAS_dom_sf"/>
</dbReference>
<dbReference type="GO" id="GO:0008271">
    <property type="term" value="F:secondary active sulfate transmembrane transporter activity"/>
    <property type="evidence" value="ECO:0007669"/>
    <property type="project" value="InterPro"/>
</dbReference>
<feature type="transmembrane region" description="Helical" evidence="6">
    <location>
        <begin position="373"/>
        <end position="395"/>
    </location>
</feature>
<evidence type="ECO:0000313" key="8">
    <source>
        <dbReference type="EMBL" id="KAJ1110944.1"/>
    </source>
</evidence>
<evidence type="ECO:0000256" key="2">
    <source>
        <dbReference type="ARBA" id="ARBA00022692"/>
    </source>
</evidence>
<accession>A0AAV7N8E1</accession>
<dbReference type="PROSITE" id="PS50801">
    <property type="entry name" value="STAS"/>
    <property type="match status" value="1"/>
</dbReference>
<keyword evidence="9" id="KW-1185">Reference proteome</keyword>
<evidence type="ECO:0000313" key="9">
    <source>
        <dbReference type="Proteomes" id="UP001066276"/>
    </source>
</evidence>
<feature type="transmembrane region" description="Helical" evidence="6">
    <location>
        <begin position="407"/>
        <end position="424"/>
    </location>
</feature>
<dbReference type="AlphaFoldDB" id="A0AAV7N8E1"/>
<keyword evidence="5" id="KW-0175">Coiled coil</keyword>
<feature type="coiled-coil region" evidence="5">
    <location>
        <begin position="562"/>
        <end position="600"/>
    </location>
</feature>
<feature type="transmembrane region" description="Helical" evidence="6">
    <location>
        <begin position="333"/>
        <end position="352"/>
    </location>
</feature>
<feature type="transmembrane region" description="Helical" evidence="6">
    <location>
        <begin position="288"/>
        <end position="305"/>
    </location>
</feature>
<reference evidence="8" key="1">
    <citation type="journal article" date="2022" name="bioRxiv">
        <title>Sequencing and chromosome-scale assembly of the giantPleurodeles waltlgenome.</title>
        <authorList>
            <person name="Brown T."/>
            <person name="Elewa A."/>
            <person name="Iarovenko S."/>
            <person name="Subramanian E."/>
            <person name="Araus A.J."/>
            <person name="Petzold A."/>
            <person name="Susuki M."/>
            <person name="Suzuki K.-i.T."/>
            <person name="Hayashi T."/>
            <person name="Toyoda A."/>
            <person name="Oliveira C."/>
            <person name="Osipova E."/>
            <person name="Leigh N.D."/>
            <person name="Simon A."/>
            <person name="Yun M.H."/>
        </authorList>
    </citation>
    <scope>NUCLEOTIDE SEQUENCE</scope>
    <source>
        <strain evidence="8">20211129_DDA</strain>
        <tissue evidence="8">Liver</tissue>
    </source>
</reference>
<dbReference type="NCBIfam" id="TIGR00815">
    <property type="entry name" value="sulP"/>
    <property type="match status" value="1"/>
</dbReference>
<dbReference type="Gene3D" id="3.30.750.24">
    <property type="entry name" value="STAS domain"/>
    <property type="match status" value="1"/>
</dbReference>
<feature type="transmembrane region" description="Helical" evidence="6">
    <location>
        <begin position="467"/>
        <end position="499"/>
    </location>
</feature>
<evidence type="ECO:0000256" key="4">
    <source>
        <dbReference type="ARBA" id="ARBA00023136"/>
    </source>
</evidence>
<comment type="subcellular location">
    <subcellularLocation>
        <location evidence="1">Membrane</location>
        <topology evidence="1">Multi-pass membrane protein</topology>
    </subcellularLocation>
</comment>
<keyword evidence="3 6" id="KW-1133">Transmembrane helix</keyword>
<evidence type="ECO:0000256" key="1">
    <source>
        <dbReference type="ARBA" id="ARBA00004141"/>
    </source>
</evidence>
<dbReference type="GO" id="GO:0016020">
    <property type="term" value="C:membrane"/>
    <property type="evidence" value="ECO:0007669"/>
    <property type="project" value="UniProtKB-SubCell"/>
</dbReference>
<dbReference type="Pfam" id="PF01740">
    <property type="entry name" value="STAS"/>
    <property type="match status" value="1"/>
</dbReference>
<protein>
    <recommendedName>
        <fullName evidence="7">STAS domain-containing protein</fullName>
    </recommendedName>
</protein>
<feature type="transmembrane region" description="Helical" evidence="6">
    <location>
        <begin position="178"/>
        <end position="203"/>
    </location>
</feature>
<comment type="caution">
    <text evidence="8">The sequence shown here is derived from an EMBL/GenBank/DDBJ whole genome shotgun (WGS) entry which is preliminary data.</text>
</comment>
<dbReference type="EMBL" id="JANPWB010000013">
    <property type="protein sequence ID" value="KAJ1110944.1"/>
    <property type="molecule type" value="Genomic_DNA"/>
</dbReference>
<organism evidence="8 9">
    <name type="scientific">Pleurodeles waltl</name>
    <name type="common">Iberian ribbed newt</name>
    <dbReference type="NCBI Taxonomy" id="8319"/>
    <lineage>
        <taxon>Eukaryota</taxon>
        <taxon>Metazoa</taxon>
        <taxon>Chordata</taxon>
        <taxon>Craniata</taxon>
        <taxon>Vertebrata</taxon>
        <taxon>Euteleostomi</taxon>
        <taxon>Amphibia</taxon>
        <taxon>Batrachia</taxon>
        <taxon>Caudata</taxon>
        <taxon>Salamandroidea</taxon>
        <taxon>Salamandridae</taxon>
        <taxon>Pleurodelinae</taxon>
        <taxon>Pleurodeles</taxon>
    </lineage>
</organism>
<evidence type="ECO:0000256" key="5">
    <source>
        <dbReference type="SAM" id="Coils"/>
    </source>
</evidence>
<dbReference type="InterPro" id="IPR001902">
    <property type="entry name" value="SLC26A/SulP_fam"/>
</dbReference>
<dbReference type="InterPro" id="IPR018045">
    <property type="entry name" value="S04_transporter_CS"/>
</dbReference>
<keyword evidence="4 6" id="KW-0472">Membrane</keyword>
<dbReference type="Proteomes" id="UP001066276">
    <property type="component" value="Chromosome 9"/>
</dbReference>
<dbReference type="CDD" id="cd07042">
    <property type="entry name" value="STAS_SulP_like_sulfate_transporter"/>
    <property type="match status" value="1"/>
</dbReference>
<dbReference type="PROSITE" id="PS01130">
    <property type="entry name" value="SLC26A"/>
    <property type="match status" value="1"/>
</dbReference>
<dbReference type="PANTHER" id="PTHR11814">
    <property type="entry name" value="SULFATE TRANSPORTER"/>
    <property type="match status" value="1"/>
</dbReference>
<name>A0AAV7N8E1_PLEWA</name>
<dbReference type="InterPro" id="IPR002645">
    <property type="entry name" value="STAS_dom"/>
</dbReference>
<feature type="transmembrane region" description="Helical" evidence="6">
    <location>
        <begin position="99"/>
        <end position="121"/>
    </location>
</feature>
<gene>
    <name evidence="8" type="ORF">NDU88_008290</name>
</gene>
<dbReference type="InterPro" id="IPR011547">
    <property type="entry name" value="SLC26A/SulP_dom"/>
</dbReference>
<sequence>MEEPQLHHRLVAAPQVTRCGLSEAELETIAPVCPAKAPPLWRRLRKKIRCSGPIAKSLLLKFIPVLRWLPRYRVKEWLLGDILSGLSVGIMQLPQGLAYALLASVPAVFGLYSSFYPVLLYSIFGTSRHISAGTFSIIAVMIGSVTESMAPNENFMLPANETVLDVTARDQARVEIAVALNFLVGIFQIGLGLLQFGFVVTYLSEPLVRGYTTAASIHVTVSQLKNLFGLRLSQKNQPLSLIYAIITICSKLPQTNLGTLVVSLVALVTLFGIKFVNQKFSSKLKMPIPIELIMLFVATGISYGAQLNARFGIAIVGDIPVGMRPPSVPDSSLFGSLLGNAFAIAVVTYAFTISVCKMFSMKHAYKVDSNQELIALGLCNLFGSFFQCFTIGTAMSRSLVQENTGGNTQLVGVIASLVILAIILKAGELFVHLPKAVLSAIVIANLQGMYKQFADIQLYWRTNQIDLLVWVVTFVATILLNMDLGLVVSVVFALLTVIFKTQLPHYSILGLIPETVIYRDVAEHPQAKEIPGVKIFRSSANLHYANADLYAEALKAKCGFGVEELIEQKKKAVKKLKKAQEKAEQQAKKEQKKMEKEHSLKKEDTMEYLAVSNGVVVELEDINHKPPNTTEEATLKSLGLAHPPFHSLILDLTAVSSVDTVSVKVLKNIFKEFAEIEVDVYLSGCQESVIKQLEMGNLFTKVITKAKLFPSIHDAVTCLSRGQGQSMMQEMKDLSNTRM</sequence>
<feature type="transmembrane region" description="Helical" evidence="6">
    <location>
        <begin position="257"/>
        <end position="276"/>
    </location>
</feature>
<dbReference type="Pfam" id="PF00916">
    <property type="entry name" value="Sulfate_transp"/>
    <property type="match status" value="1"/>
</dbReference>
<feature type="domain" description="STAS" evidence="7">
    <location>
        <begin position="523"/>
        <end position="719"/>
    </location>
</feature>
<proteinExistence type="predicted"/>